<evidence type="ECO:0000313" key="4">
    <source>
        <dbReference type="EMBL" id="GAX29495.1"/>
    </source>
</evidence>
<evidence type="ECO:0000256" key="2">
    <source>
        <dbReference type="ARBA" id="ARBA00023043"/>
    </source>
</evidence>
<evidence type="ECO:0000256" key="1">
    <source>
        <dbReference type="ARBA" id="ARBA00022737"/>
    </source>
</evidence>
<keyword evidence="5" id="KW-1185">Reference proteome</keyword>
<dbReference type="Gene3D" id="1.25.40.20">
    <property type="entry name" value="Ankyrin repeat-containing domain"/>
    <property type="match status" value="1"/>
</dbReference>
<evidence type="ECO:0000256" key="3">
    <source>
        <dbReference type="SAM" id="MobiDB-lite"/>
    </source>
</evidence>
<comment type="caution">
    <text evidence="4">The sequence shown here is derived from an EMBL/GenBank/DDBJ whole genome shotgun (WGS) entry which is preliminary data.</text>
</comment>
<dbReference type="GO" id="GO:0005886">
    <property type="term" value="C:plasma membrane"/>
    <property type="evidence" value="ECO:0007669"/>
    <property type="project" value="TreeGrafter"/>
</dbReference>
<keyword evidence="1" id="KW-0677">Repeat</keyword>
<gene>
    <name evidence="4" type="ORF">FisN_16Hh062</name>
</gene>
<dbReference type="Proteomes" id="UP000198406">
    <property type="component" value="Unassembled WGS sequence"/>
</dbReference>
<dbReference type="InterPro" id="IPR036770">
    <property type="entry name" value="Ankyrin_rpt-contain_sf"/>
</dbReference>
<dbReference type="PANTHER" id="PTHR24186:SF38">
    <property type="entry name" value="ANKYRIN REPEAT FAMILY PROTEIN"/>
    <property type="match status" value="1"/>
</dbReference>
<dbReference type="InParanoid" id="A0A1Z5KTP0"/>
<dbReference type="EMBL" id="BDSP01000289">
    <property type="protein sequence ID" value="GAX29495.1"/>
    <property type="molecule type" value="Genomic_DNA"/>
</dbReference>
<feature type="region of interest" description="Disordered" evidence="3">
    <location>
        <begin position="258"/>
        <end position="280"/>
    </location>
</feature>
<dbReference type="OrthoDB" id="43543at2759"/>
<dbReference type="AlphaFoldDB" id="A0A1Z5KTP0"/>
<accession>A0A1Z5KTP0</accession>
<dbReference type="SUPFAM" id="SSF48403">
    <property type="entry name" value="Ankyrin repeat"/>
    <property type="match status" value="1"/>
</dbReference>
<name>A0A1Z5KTP0_FISSO</name>
<keyword evidence="2" id="KW-0040">ANK repeat</keyword>
<feature type="compositionally biased region" description="Basic residues" evidence="3">
    <location>
        <begin position="259"/>
        <end position="274"/>
    </location>
</feature>
<organism evidence="4 5">
    <name type="scientific">Fistulifera solaris</name>
    <name type="common">Oleaginous diatom</name>
    <dbReference type="NCBI Taxonomy" id="1519565"/>
    <lineage>
        <taxon>Eukaryota</taxon>
        <taxon>Sar</taxon>
        <taxon>Stramenopiles</taxon>
        <taxon>Ochrophyta</taxon>
        <taxon>Bacillariophyta</taxon>
        <taxon>Bacillariophyceae</taxon>
        <taxon>Bacillariophycidae</taxon>
        <taxon>Naviculales</taxon>
        <taxon>Naviculaceae</taxon>
        <taxon>Fistulifera</taxon>
    </lineage>
</organism>
<protein>
    <submittedName>
        <fullName evidence="4">Uncharacterized protein</fullName>
    </submittedName>
</protein>
<sequence length="305" mass="33151">MTPNKVSSPMKVTDPATALLLKCRDNDWDEVLRILQKHPSLALASIGMDNAVKTTALHQTIVSKGDVAKRTQVITTILQQTPAAARSRNGYGSLPLHVIAQRNTKLTAVIKEELMTLLVHANPDALLETGGPGGRTPLHVCFTDYLSPELTQLMIEKGKGACFMTDKKGYLPAHIACSRHCSPLKLQMLLDVNPGALQQTTKAGYTLLSLATSTATATHPNYRLIEYLQNVLQQAGIVETPVVAPVVPASPPILSLELRKRRAKSSSPARKRQRRAPEDPASLLLHFSRTAVDLPEPDVVISMDV</sequence>
<proteinExistence type="predicted"/>
<reference evidence="4 5" key="1">
    <citation type="journal article" date="2015" name="Plant Cell">
        <title>Oil accumulation by the oleaginous diatom Fistulifera solaris as revealed by the genome and transcriptome.</title>
        <authorList>
            <person name="Tanaka T."/>
            <person name="Maeda Y."/>
            <person name="Veluchamy A."/>
            <person name="Tanaka M."/>
            <person name="Abida H."/>
            <person name="Marechal E."/>
            <person name="Bowler C."/>
            <person name="Muto M."/>
            <person name="Sunaga Y."/>
            <person name="Tanaka M."/>
            <person name="Yoshino T."/>
            <person name="Taniguchi T."/>
            <person name="Fukuda Y."/>
            <person name="Nemoto M."/>
            <person name="Matsumoto M."/>
            <person name="Wong P.S."/>
            <person name="Aburatani S."/>
            <person name="Fujibuchi W."/>
        </authorList>
    </citation>
    <scope>NUCLEOTIDE SEQUENCE [LARGE SCALE GENOMIC DNA]</scope>
    <source>
        <strain evidence="4 5">JPCC DA0580</strain>
    </source>
</reference>
<evidence type="ECO:0000313" key="5">
    <source>
        <dbReference type="Proteomes" id="UP000198406"/>
    </source>
</evidence>
<dbReference type="PANTHER" id="PTHR24186">
    <property type="entry name" value="PROTEIN PHOSPHATASE 1 REGULATORY SUBUNIT"/>
    <property type="match status" value="1"/>
</dbReference>